<dbReference type="PANTHER" id="PTHR36833:SF1">
    <property type="entry name" value="INTEGRAL MEMBRANE TRANSPORT PROTEIN"/>
    <property type="match status" value="1"/>
</dbReference>
<evidence type="ECO:0000313" key="3">
    <source>
        <dbReference type="Proteomes" id="UP000051324"/>
    </source>
</evidence>
<evidence type="ECO:0000313" key="2">
    <source>
        <dbReference type="EMBL" id="KRL84598.1"/>
    </source>
</evidence>
<feature type="transmembrane region" description="Helical" evidence="1">
    <location>
        <begin position="43"/>
        <end position="68"/>
    </location>
</feature>
<dbReference type="PANTHER" id="PTHR36833">
    <property type="entry name" value="SLR0610 PROTEIN-RELATED"/>
    <property type="match status" value="1"/>
</dbReference>
<evidence type="ECO:0000256" key="1">
    <source>
        <dbReference type="SAM" id="Phobius"/>
    </source>
</evidence>
<feature type="transmembrane region" description="Helical" evidence="1">
    <location>
        <begin position="175"/>
        <end position="194"/>
    </location>
</feature>
<comment type="caution">
    <text evidence="2">The sequence shown here is derived from an EMBL/GenBank/DDBJ whole genome shotgun (WGS) entry which is preliminary data.</text>
</comment>
<dbReference type="InterPro" id="IPR010390">
    <property type="entry name" value="ABC-2_transporter-like"/>
</dbReference>
<organism evidence="2 3">
    <name type="scientific">Ligilactobacillus apodemi DSM 16634 = JCM 16172</name>
    <dbReference type="NCBI Taxonomy" id="1423724"/>
    <lineage>
        <taxon>Bacteria</taxon>
        <taxon>Bacillati</taxon>
        <taxon>Bacillota</taxon>
        <taxon>Bacilli</taxon>
        <taxon>Lactobacillales</taxon>
        <taxon>Lactobacillaceae</taxon>
        <taxon>Ligilactobacillus</taxon>
    </lineage>
</organism>
<dbReference type="AlphaFoldDB" id="A0A0R1TTI2"/>
<dbReference type="STRING" id="1423724.FC32_GL000494"/>
<dbReference type="PATRIC" id="fig|1423724.4.peg.519"/>
<keyword evidence="1" id="KW-1133">Transmembrane helix</keyword>
<feature type="transmembrane region" description="Helical" evidence="1">
    <location>
        <begin position="12"/>
        <end position="31"/>
    </location>
</feature>
<keyword evidence="1" id="KW-0812">Transmembrane</keyword>
<dbReference type="Pfam" id="PF06182">
    <property type="entry name" value="ABC2_membrane_6"/>
    <property type="match status" value="1"/>
</dbReference>
<protein>
    <submittedName>
        <fullName evidence="2">Membrane protein</fullName>
    </submittedName>
</protein>
<keyword evidence="1" id="KW-0472">Membrane</keyword>
<reference evidence="2 3" key="1">
    <citation type="journal article" date="2015" name="Genome Announc.">
        <title>Expanding the biotechnology potential of lactobacilli through comparative genomics of 213 strains and associated genera.</title>
        <authorList>
            <person name="Sun Z."/>
            <person name="Harris H.M."/>
            <person name="McCann A."/>
            <person name="Guo C."/>
            <person name="Argimon S."/>
            <person name="Zhang W."/>
            <person name="Yang X."/>
            <person name="Jeffery I.B."/>
            <person name="Cooney J.C."/>
            <person name="Kagawa T.F."/>
            <person name="Liu W."/>
            <person name="Song Y."/>
            <person name="Salvetti E."/>
            <person name="Wrobel A."/>
            <person name="Rasinkangas P."/>
            <person name="Parkhill J."/>
            <person name="Rea M.C."/>
            <person name="O'Sullivan O."/>
            <person name="Ritari J."/>
            <person name="Douillard F.P."/>
            <person name="Paul Ross R."/>
            <person name="Yang R."/>
            <person name="Briner A.E."/>
            <person name="Felis G.E."/>
            <person name="de Vos W.M."/>
            <person name="Barrangou R."/>
            <person name="Klaenhammer T.R."/>
            <person name="Caufield P.W."/>
            <person name="Cui Y."/>
            <person name="Zhang H."/>
            <person name="O'Toole P.W."/>
        </authorList>
    </citation>
    <scope>NUCLEOTIDE SEQUENCE [LARGE SCALE GENOMIC DNA]</scope>
    <source>
        <strain evidence="2 3">DSM 16634</strain>
    </source>
</reference>
<feature type="transmembrane region" description="Helical" evidence="1">
    <location>
        <begin position="88"/>
        <end position="114"/>
    </location>
</feature>
<dbReference type="EMBL" id="AZFT01000049">
    <property type="protein sequence ID" value="KRL84598.1"/>
    <property type="molecule type" value="Genomic_DNA"/>
</dbReference>
<accession>A0A0R1TTI2</accession>
<dbReference type="Proteomes" id="UP000051324">
    <property type="component" value="Unassembled WGS sequence"/>
</dbReference>
<proteinExistence type="predicted"/>
<dbReference type="eggNOG" id="COG3694">
    <property type="taxonomic scope" value="Bacteria"/>
</dbReference>
<sequence>MIYRTTGWLTFWLALVFYVIEYVSGYVYFSANISVNGWNRSDYLLLVTGVALMVALYNFIFILGHEALSYLIISGELDRLLIRPLDPYWSLVLSGFDLPSLLELLVTMVIFLYLLQRYTLGIMRILMLVVTLFLGVMMIFLPNRICICLNFWLTKANALGGIVEDLTSMLSRPRVFFPLFIQLFFTFVVPILTVTNLPVEIIKGDASIIF</sequence>
<gene>
    <name evidence="2" type="ORF">FC32_GL000494</name>
</gene>
<feature type="transmembrane region" description="Helical" evidence="1">
    <location>
        <begin position="126"/>
        <end position="153"/>
    </location>
</feature>
<name>A0A0R1TTI2_9LACO</name>
<keyword evidence="3" id="KW-1185">Reference proteome</keyword>